<dbReference type="Pfam" id="PF04719">
    <property type="entry name" value="TAFII28"/>
    <property type="match status" value="1"/>
</dbReference>
<dbReference type="GO" id="GO:0046982">
    <property type="term" value="F:protein heterodimerization activity"/>
    <property type="evidence" value="ECO:0007669"/>
    <property type="project" value="InterPro"/>
</dbReference>
<dbReference type="GO" id="GO:0051123">
    <property type="term" value="P:RNA polymerase II preinitiation complex assembly"/>
    <property type="evidence" value="ECO:0007669"/>
    <property type="project" value="EnsemblFungi"/>
</dbReference>
<keyword evidence="5" id="KW-0539">Nucleus</keyword>
<dbReference type="InterPro" id="IPR009072">
    <property type="entry name" value="Histone-fold"/>
</dbReference>
<name>A0A1Q3A0C7_ZYGRO</name>
<dbReference type="AlphaFoldDB" id="A0A1Q3A0C7"/>
<dbReference type="Gene3D" id="1.10.20.10">
    <property type="entry name" value="Histone, subunit A"/>
    <property type="match status" value="1"/>
</dbReference>
<accession>A0A1Q3A0C7</accession>
<dbReference type="OMA" id="GNGWMFR"/>
<gene>
    <name evidence="7" type="ORF">ZYGR_0N05530</name>
</gene>
<evidence type="ECO:0000259" key="6">
    <source>
        <dbReference type="Pfam" id="PF04719"/>
    </source>
</evidence>
<dbReference type="eggNOG" id="KOG3219">
    <property type="taxonomic scope" value="Eukaryota"/>
</dbReference>
<feature type="domain" description="TAFII28-like protein" evidence="6">
    <location>
        <begin position="143"/>
        <end position="212"/>
    </location>
</feature>
<comment type="caution">
    <text evidence="7">The sequence shown here is derived from an EMBL/GenBank/DDBJ whole genome shotgun (WGS) entry which is preliminary data.</text>
</comment>
<dbReference type="InterPro" id="IPR006809">
    <property type="entry name" value="TAFII28_dom"/>
</dbReference>
<comment type="similarity">
    <text evidence="2">Belongs to the TAF11 family.</text>
</comment>
<evidence type="ECO:0000256" key="1">
    <source>
        <dbReference type="ARBA" id="ARBA00004123"/>
    </source>
</evidence>
<evidence type="ECO:0000256" key="5">
    <source>
        <dbReference type="ARBA" id="ARBA00023242"/>
    </source>
</evidence>
<dbReference type="Proteomes" id="UP000187013">
    <property type="component" value="Unassembled WGS sequence"/>
</dbReference>
<evidence type="ECO:0000256" key="3">
    <source>
        <dbReference type="ARBA" id="ARBA00023015"/>
    </source>
</evidence>
<comment type="subcellular location">
    <subcellularLocation>
        <location evidence="1">Nucleus</location>
    </subcellularLocation>
</comment>
<dbReference type="PANTHER" id="PTHR13218">
    <property type="entry name" value="TRANSCRIPTION INITIATION FACTOR TFIID SUBUNIT 11-RELATED"/>
    <property type="match status" value="1"/>
</dbReference>
<evidence type="ECO:0000313" key="7">
    <source>
        <dbReference type="EMBL" id="GAV49147.1"/>
    </source>
</evidence>
<dbReference type="GO" id="GO:0003682">
    <property type="term" value="F:chromatin binding"/>
    <property type="evidence" value="ECO:0007669"/>
    <property type="project" value="EnsemblFungi"/>
</dbReference>
<keyword evidence="3" id="KW-0805">Transcription regulation</keyword>
<dbReference type="InterPro" id="IPR045127">
    <property type="entry name" value="TAF11-like"/>
</dbReference>
<dbReference type="GO" id="GO:0005669">
    <property type="term" value="C:transcription factor TFIID complex"/>
    <property type="evidence" value="ECO:0007669"/>
    <property type="project" value="EnsemblFungi"/>
</dbReference>
<organism evidence="7 8">
    <name type="scientific">Zygosaccharomyces rouxii</name>
    <dbReference type="NCBI Taxonomy" id="4956"/>
    <lineage>
        <taxon>Eukaryota</taxon>
        <taxon>Fungi</taxon>
        <taxon>Dikarya</taxon>
        <taxon>Ascomycota</taxon>
        <taxon>Saccharomycotina</taxon>
        <taxon>Saccharomycetes</taxon>
        <taxon>Saccharomycetales</taxon>
        <taxon>Saccharomycetaceae</taxon>
        <taxon>Zygosaccharomyces</taxon>
    </lineage>
</organism>
<dbReference type="CDD" id="cd08048">
    <property type="entry name" value="HFD_TAF11"/>
    <property type="match status" value="1"/>
</dbReference>
<evidence type="ECO:0000256" key="2">
    <source>
        <dbReference type="ARBA" id="ARBA00009788"/>
    </source>
</evidence>
<dbReference type="SUPFAM" id="SSF47113">
    <property type="entry name" value="Histone-fold"/>
    <property type="match status" value="1"/>
</dbReference>
<evidence type="ECO:0000313" key="8">
    <source>
        <dbReference type="Proteomes" id="UP000187013"/>
    </source>
</evidence>
<dbReference type="GO" id="GO:0045944">
    <property type="term" value="P:positive regulation of transcription by RNA polymerase II"/>
    <property type="evidence" value="ECO:0007669"/>
    <property type="project" value="EnsemblFungi"/>
</dbReference>
<proteinExistence type="inferred from homology"/>
<sequence length="355" mass="41237">MAEPQGPLDVIPKVNYPPHLTFSNYLSTTQMIGQVLSEDQEYVSWKIKNMRTGGTMNDYLHSFQGRQDEAKEHGRFAVGDYYNVTKPVRSNRSWKRSTPGITKKSKSINDVPSNLRFPREIYEENLNSIPRPRELDQDEQFKLLVTNLDEEQTNRFEVFHRTALSKTQVKKIAGMVINQSVTENMRVFLQAVGKIYAGEIIELALVVREKWFVSRSVLEFNRKKKIGKRLKKYLKKLTLLVDSNHNKEEYNDSVDETASDSYYDDEEDDMKDVQEGNKLIKSDSNGQDTRLALISHYNKLVKDFNSIDVSVEKYAKSPILPEHIREAWRLHQIQTDGLPYTQWRTQGEGNGCMFR</sequence>
<protein>
    <recommendedName>
        <fullName evidence="6">TAFII28-like protein domain-containing protein</fullName>
    </recommendedName>
</protein>
<evidence type="ECO:0000256" key="4">
    <source>
        <dbReference type="ARBA" id="ARBA00023163"/>
    </source>
</evidence>
<dbReference type="EMBL" id="BDGX01000014">
    <property type="protein sequence ID" value="GAV49147.1"/>
    <property type="molecule type" value="Genomic_DNA"/>
</dbReference>
<reference evidence="7 8" key="1">
    <citation type="submission" date="2016-08" db="EMBL/GenBank/DDBJ databases">
        <title>Draft genome sequence of allopolyploid Zygosaccharomyces rouxii.</title>
        <authorList>
            <person name="Watanabe J."/>
            <person name="Uehara K."/>
            <person name="Mogi Y."/>
            <person name="Tsukioka Y."/>
        </authorList>
    </citation>
    <scope>NUCLEOTIDE SEQUENCE [LARGE SCALE GENOMIC DNA]</scope>
    <source>
        <strain evidence="7 8">NBRC 110957</strain>
    </source>
</reference>
<dbReference type="PANTHER" id="PTHR13218:SF8">
    <property type="entry name" value="TRANSCRIPTION INITIATION FACTOR TFIID SUBUNIT 11"/>
    <property type="match status" value="1"/>
</dbReference>
<dbReference type="OrthoDB" id="28335at2759"/>
<keyword evidence="4" id="KW-0804">Transcription</keyword>
<dbReference type="GO" id="GO:0016251">
    <property type="term" value="F:RNA polymerase II general transcription initiation factor activity"/>
    <property type="evidence" value="ECO:0007669"/>
    <property type="project" value="TreeGrafter"/>
</dbReference>